<feature type="domain" description="PAP/OAS1 substrate-binding-related" evidence="3">
    <location>
        <begin position="175"/>
        <end position="367"/>
    </location>
</feature>
<evidence type="ECO:0000256" key="1">
    <source>
        <dbReference type="SAM" id="MobiDB-lite"/>
    </source>
</evidence>
<sequence length="854" mass="94116">MGDLRRNGGVVEDRPLMTSLLSANPDPSAISDESWGAAEETTKEVVGLIHPTLDSEEKRKDVIEHVQRLIRTSLNVEVFPYGSVPLKTYLPDGDIDLTALSSPDVEESLARDVLTVLQREEQNENAEYELKDTQFIDAEVKLVKCLVQDIVIDISFNQLGGLCTLCFLEQVDRLVGKDHLFKRSIILIKAWCYYESRVLGAHHGLISTYALETLVLYIFHFFNSSFNGPLSVLYRFLDYFSKFDWENYCISLNGPVCKLSLPDVVVEKPENEGDNLMLSEEFMRNCVDMFTVPSRGLETNLRVFPHKHLNIIDPLKENNNLGRSVHRGNYYRIRSAFKYGARKLGRILLLPRERISDEIKKFFSNTLGRHGRKYGGADIHISDLIFGANGFGTLSSPSHADMFSEDEMYLNSALDFDDDMFLEEKDAWGFTNELATGPTNVISSQVSETGCSTDGTAVSGQRLAGDANELATFGGVSLGTANEISECSPPSSNFTTTLSGQCDYAPPSYFTTESATENGNCKSGNLCQKKSSDFVDEKMRLYTWLEQEKHVEAGNTSSINIESVKWSNSSVSSLGANISESISLDFQERDGFSGEVEAITPLSDLSGDYDSHIRSLVYGQGCHGYALSAPALHNARTSHSQIRNKKPWDMVRRYMPLKRNSSSEMTTNGAVTEPSAYYANNCTLSSAVLSLEERVKARGTGTYFPNMKCSCRERPQGRGKNKAPGTCRQLQRHARGNGHALPEASSSGGGSQELPRVQPPAQGCGKSGQSRHSARGVSDDSGFPDPYSLEFGSLGRLAAGCSQVVSGNSHVRASSTSLPAVEQNSKPISRNTPGRIAEKSFHLKYEDNFPPLSA</sequence>
<dbReference type="EMBL" id="JAVXUP010001971">
    <property type="protein sequence ID" value="KAK3006600.1"/>
    <property type="molecule type" value="Genomic_DNA"/>
</dbReference>
<dbReference type="Gene3D" id="3.30.460.10">
    <property type="entry name" value="Beta Polymerase, domain 2"/>
    <property type="match status" value="1"/>
</dbReference>
<evidence type="ECO:0000313" key="4">
    <source>
        <dbReference type="EMBL" id="KAK3006600.1"/>
    </source>
</evidence>
<dbReference type="InterPro" id="IPR058921">
    <property type="entry name" value="PAP/OAS1-rel"/>
</dbReference>
<gene>
    <name evidence="4" type="ORF">RJ639_016495</name>
</gene>
<dbReference type="InterPro" id="IPR043519">
    <property type="entry name" value="NT_sf"/>
</dbReference>
<keyword evidence="5" id="KW-1185">Reference proteome</keyword>
<reference evidence="4" key="1">
    <citation type="submission" date="2022-12" db="EMBL/GenBank/DDBJ databases">
        <title>Draft genome assemblies for two species of Escallonia (Escalloniales).</title>
        <authorList>
            <person name="Chanderbali A."/>
            <person name="Dervinis C."/>
            <person name="Anghel I."/>
            <person name="Soltis D."/>
            <person name="Soltis P."/>
            <person name="Zapata F."/>
        </authorList>
    </citation>
    <scope>NUCLEOTIDE SEQUENCE</scope>
    <source>
        <strain evidence="4">UCBG64.0493</strain>
        <tissue evidence="4">Leaf</tissue>
    </source>
</reference>
<dbReference type="Pfam" id="PF26180">
    <property type="entry name" value="PAP-OAS1"/>
    <property type="match status" value="1"/>
</dbReference>
<dbReference type="PANTHER" id="PTHR45979">
    <property type="entry name" value="PAP/OAS1 SUBSTRATE-BINDING DOMAIN SUPERFAMILY"/>
    <property type="match status" value="1"/>
</dbReference>
<dbReference type="Gene3D" id="1.10.1410.10">
    <property type="match status" value="1"/>
</dbReference>
<evidence type="ECO:0000259" key="2">
    <source>
        <dbReference type="Pfam" id="PF22600"/>
    </source>
</evidence>
<feature type="domain" description="Poly(A) RNA polymerase mitochondrial-like central palm" evidence="2">
    <location>
        <begin position="44"/>
        <end position="162"/>
    </location>
</feature>
<protein>
    <submittedName>
        <fullName evidence="4">Uncharacterized protein</fullName>
    </submittedName>
</protein>
<evidence type="ECO:0000313" key="5">
    <source>
        <dbReference type="Proteomes" id="UP001188597"/>
    </source>
</evidence>
<comment type="caution">
    <text evidence="4">The sequence shown here is derived from an EMBL/GenBank/DDBJ whole genome shotgun (WGS) entry which is preliminary data.</text>
</comment>
<feature type="compositionally biased region" description="Polar residues" evidence="1">
    <location>
        <begin position="812"/>
        <end position="832"/>
    </location>
</feature>
<dbReference type="PANTHER" id="PTHR45979:SF28">
    <property type="entry name" value="POLY(A) RNA POLYMERASE CID14-LIKE"/>
    <property type="match status" value="1"/>
</dbReference>
<dbReference type="SUPFAM" id="SSF81301">
    <property type="entry name" value="Nucleotidyltransferase"/>
    <property type="match status" value="1"/>
</dbReference>
<dbReference type="CDD" id="cd05402">
    <property type="entry name" value="NT_PAP_TUTase"/>
    <property type="match status" value="1"/>
</dbReference>
<feature type="region of interest" description="Disordered" evidence="1">
    <location>
        <begin position="812"/>
        <end position="835"/>
    </location>
</feature>
<dbReference type="InterPro" id="IPR058920">
    <property type="entry name" value="PAP-OAS1-bd-rel"/>
</dbReference>
<dbReference type="Proteomes" id="UP001188597">
    <property type="component" value="Unassembled WGS sequence"/>
</dbReference>
<dbReference type="InterPro" id="IPR054708">
    <property type="entry name" value="MTPAP-like_central"/>
</dbReference>
<evidence type="ECO:0000259" key="3">
    <source>
        <dbReference type="Pfam" id="PF26180"/>
    </source>
</evidence>
<organism evidence="4 5">
    <name type="scientific">Escallonia herrerae</name>
    <dbReference type="NCBI Taxonomy" id="1293975"/>
    <lineage>
        <taxon>Eukaryota</taxon>
        <taxon>Viridiplantae</taxon>
        <taxon>Streptophyta</taxon>
        <taxon>Embryophyta</taxon>
        <taxon>Tracheophyta</taxon>
        <taxon>Spermatophyta</taxon>
        <taxon>Magnoliopsida</taxon>
        <taxon>eudicotyledons</taxon>
        <taxon>Gunneridae</taxon>
        <taxon>Pentapetalae</taxon>
        <taxon>asterids</taxon>
        <taxon>campanulids</taxon>
        <taxon>Escalloniales</taxon>
        <taxon>Escalloniaceae</taxon>
        <taxon>Escallonia</taxon>
    </lineage>
</organism>
<dbReference type="AlphaFoldDB" id="A0AA89AL97"/>
<name>A0AA89AL97_9ASTE</name>
<feature type="region of interest" description="Disordered" evidence="1">
    <location>
        <begin position="708"/>
        <end position="782"/>
    </location>
</feature>
<dbReference type="SUPFAM" id="SSF81631">
    <property type="entry name" value="PAP/OAS1 substrate-binding domain"/>
    <property type="match status" value="1"/>
</dbReference>
<accession>A0AA89AL97</accession>
<dbReference type="Pfam" id="PF22600">
    <property type="entry name" value="MTPAP-like_central"/>
    <property type="match status" value="1"/>
</dbReference>
<proteinExistence type="predicted"/>